<dbReference type="EMBL" id="MU007020">
    <property type="protein sequence ID" value="KAF2433523.1"/>
    <property type="molecule type" value="Genomic_DNA"/>
</dbReference>
<comment type="caution">
    <text evidence="2">The sequence shown here is derived from an EMBL/GenBank/DDBJ whole genome shotgun (WGS) entry which is preliminary data.</text>
</comment>
<dbReference type="AlphaFoldDB" id="A0A9P4U209"/>
<feature type="compositionally biased region" description="Acidic residues" evidence="1">
    <location>
        <begin position="141"/>
        <end position="154"/>
    </location>
</feature>
<accession>A0A9P4U209</accession>
<reference evidence="2" key="1">
    <citation type="journal article" date="2020" name="Stud. Mycol.">
        <title>101 Dothideomycetes genomes: a test case for predicting lifestyles and emergence of pathogens.</title>
        <authorList>
            <person name="Haridas S."/>
            <person name="Albert R."/>
            <person name="Binder M."/>
            <person name="Bloem J."/>
            <person name="Labutti K."/>
            <person name="Salamov A."/>
            <person name="Andreopoulos B."/>
            <person name="Baker S."/>
            <person name="Barry K."/>
            <person name="Bills G."/>
            <person name="Bluhm B."/>
            <person name="Cannon C."/>
            <person name="Castanera R."/>
            <person name="Culley D."/>
            <person name="Daum C."/>
            <person name="Ezra D."/>
            <person name="Gonzalez J."/>
            <person name="Henrissat B."/>
            <person name="Kuo A."/>
            <person name="Liang C."/>
            <person name="Lipzen A."/>
            <person name="Lutzoni F."/>
            <person name="Magnuson J."/>
            <person name="Mondo S."/>
            <person name="Nolan M."/>
            <person name="Ohm R."/>
            <person name="Pangilinan J."/>
            <person name="Park H.-J."/>
            <person name="Ramirez L."/>
            <person name="Alfaro M."/>
            <person name="Sun H."/>
            <person name="Tritt A."/>
            <person name="Yoshinaga Y."/>
            <person name="Zwiers L.-H."/>
            <person name="Turgeon B."/>
            <person name="Goodwin S."/>
            <person name="Spatafora J."/>
            <person name="Crous P."/>
            <person name="Grigoriev I."/>
        </authorList>
    </citation>
    <scope>NUCLEOTIDE SEQUENCE</scope>
    <source>
        <strain evidence="2">CBS 130266</strain>
    </source>
</reference>
<sequence length="183" mass="20710">MANFPASLEDCYNTERLNFKDIFSPIFDKAKTFIHVQYPSFYKLPSSALLPQENRNLYLKGQGLPEEFFPTGLSIGGFIMGGKYYSNNKGEELVTRDIHRALYSKMVKFAKEIVESGIHNPLTVEHPPAPSVAISSSGWATEDDDNVIWSDEEREPDKLVKEEGDEEEEEDEGDDDGDSDYDN</sequence>
<protein>
    <submittedName>
        <fullName evidence="2">Uncharacterized protein</fullName>
    </submittedName>
</protein>
<feature type="compositionally biased region" description="Acidic residues" evidence="1">
    <location>
        <begin position="163"/>
        <end position="183"/>
    </location>
</feature>
<organism evidence="2 3">
    <name type="scientific">Tothia fuscella</name>
    <dbReference type="NCBI Taxonomy" id="1048955"/>
    <lineage>
        <taxon>Eukaryota</taxon>
        <taxon>Fungi</taxon>
        <taxon>Dikarya</taxon>
        <taxon>Ascomycota</taxon>
        <taxon>Pezizomycotina</taxon>
        <taxon>Dothideomycetes</taxon>
        <taxon>Pleosporomycetidae</taxon>
        <taxon>Venturiales</taxon>
        <taxon>Cylindrosympodiaceae</taxon>
        <taxon>Tothia</taxon>
    </lineage>
</organism>
<name>A0A9P4U209_9PEZI</name>
<evidence type="ECO:0000313" key="2">
    <source>
        <dbReference type="EMBL" id="KAF2433523.1"/>
    </source>
</evidence>
<feature type="region of interest" description="Disordered" evidence="1">
    <location>
        <begin position="121"/>
        <end position="183"/>
    </location>
</feature>
<gene>
    <name evidence="2" type="ORF">EJ08DRAFT_647215</name>
</gene>
<evidence type="ECO:0000313" key="3">
    <source>
        <dbReference type="Proteomes" id="UP000800235"/>
    </source>
</evidence>
<keyword evidence="3" id="KW-1185">Reference proteome</keyword>
<evidence type="ECO:0000256" key="1">
    <source>
        <dbReference type="SAM" id="MobiDB-lite"/>
    </source>
</evidence>
<proteinExistence type="predicted"/>
<dbReference type="Proteomes" id="UP000800235">
    <property type="component" value="Unassembled WGS sequence"/>
</dbReference>